<name>A0A072U2C9_MEDTR</name>
<protein>
    <recommendedName>
        <fullName evidence="4">Reverse transcriptase zinc-binding domain-containing protein</fullName>
    </recommendedName>
</protein>
<reference evidence="1 3" key="1">
    <citation type="journal article" date="2011" name="Nature">
        <title>The Medicago genome provides insight into the evolution of rhizobial symbioses.</title>
        <authorList>
            <person name="Young N.D."/>
            <person name="Debelle F."/>
            <person name="Oldroyd G.E."/>
            <person name="Geurts R."/>
            <person name="Cannon S.B."/>
            <person name="Udvardi M.K."/>
            <person name="Benedito V.A."/>
            <person name="Mayer K.F."/>
            <person name="Gouzy J."/>
            <person name="Schoof H."/>
            <person name="Van de Peer Y."/>
            <person name="Proost S."/>
            <person name="Cook D.R."/>
            <person name="Meyers B.C."/>
            <person name="Spannagl M."/>
            <person name="Cheung F."/>
            <person name="De Mita S."/>
            <person name="Krishnakumar V."/>
            <person name="Gundlach H."/>
            <person name="Zhou S."/>
            <person name="Mudge J."/>
            <person name="Bharti A.K."/>
            <person name="Murray J.D."/>
            <person name="Naoumkina M.A."/>
            <person name="Rosen B."/>
            <person name="Silverstein K.A."/>
            <person name="Tang H."/>
            <person name="Rombauts S."/>
            <person name="Zhao P.X."/>
            <person name="Zhou P."/>
            <person name="Barbe V."/>
            <person name="Bardou P."/>
            <person name="Bechner M."/>
            <person name="Bellec A."/>
            <person name="Berger A."/>
            <person name="Berges H."/>
            <person name="Bidwell S."/>
            <person name="Bisseling T."/>
            <person name="Choisne N."/>
            <person name="Couloux A."/>
            <person name="Denny R."/>
            <person name="Deshpande S."/>
            <person name="Dai X."/>
            <person name="Doyle J.J."/>
            <person name="Dudez A.M."/>
            <person name="Farmer A.D."/>
            <person name="Fouteau S."/>
            <person name="Franken C."/>
            <person name="Gibelin C."/>
            <person name="Gish J."/>
            <person name="Goldstein S."/>
            <person name="Gonzalez A.J."/>
            <person name="Green P.J."/>
            <person name="Hallab A."/>
            <person name="Hartog M."/>
            <person name="Hua A."/>
            <person name="Humphray S.J."/>
            <person name="Jeong D.H."/>
            <person name="Jing Y."/>
            <person name="Jocker A."/>
            <person name="Kenton S.M."/>
            <person name="Kim D.J."/>
            <person name="Klee K."/>
            <person name="Lai H."/>
            <person name="Lang C."/>
            <person name="Lin S."/>
            <person name="Macmil S.L."/>
            <person name="Magdelenat G."/>
            <person name="Matthews L."/>
            <person name="McCorrison J."/>
            <person name="Monaghan E.L."/>
            <person name="Mun J.H."/>
            <person name="Najar F.Z."/>
            <person name="Nicholson C."/>
            <person name="Noirot C."/>
            <person name="O'Bleness M."/>
            <person name="Paule C.R."/>
            <person name="Poulain J."/>
            <person name="Prion F."/>
            <person name="Qin B."/>
            <person name="Qu C."/>
            <person name="Retzel E.F."/>
            <person name="Riddle C."/>
            <person name="Sallet E."/>
            <person name="Samain S."/>
            <person name="Samson N."/>
            <person name="Sanders I."/>
            <person name="Saurat O."/>
            <person name="Scarpelli C."/>
            <person name="Schiex T."/>
            <person name="Segurens B."/>
            <person name="Severin A.J."/>
            <person name="Sherrier D.J."/>
            <person name="Shi R."/>
            <person name="Sims S."/>
            <person name="Singer S.R."/>
            <person name="Sinharoy S."/>
            <person name="Sterck L."/>
            <person name="Viollet A."/>
            <person name="Wang B.B."/>
            <person name="Wang K."/>
            <person name="Wang M."/>
            <person name="Wang X."/>
            <person name="Warfsmann J."/>
            <person name="Weissenbach J."/>
            <person name="White D.D."/>
            <person name="White J.D."/>
            <person name="Wiley G.B."/>
            <person name="Wincker P."/>
            <person name="Xing Y."/>
            <person name="Yang L."/>
            <person name="Yao Z."/>
            <person name="Ying F."/>
            <person name="Zhai J."/>
            <person name="Zhou L."/>
            <person name="Zuber A."/>
            <person name="Denarie J."/>
            <person name="Dixon R.A."/>
            <person name="May G.D."/>
            <person name="Schwartz D.C."/>
            <person name="Rogers J."/>
            <person name="Quetier F."/>
            <person name="Town C.D."/>
            <person name="Roe B.A."/>
        </authorList>
    </citation>
    <scope>NUCLEOTIDE SEQUENCE [LARGE SCALE GENOMIC DNA]</scope>
    <source>
        <strain evidence="1">A17</strain>
        <strain evidence="2 3">cv. Jemalong A17</strain>
    </source>
</reference>
<evidence type="ECO:0000313" key="3">
    <source>
        <dbReference type="Proteomes" id="UP000002051"/>
    </source>
</evidence>
<dbReference type="EMBL" id="CM001224">
    <property type="protein sequence ID" value="KEH19910.1"/>
    <property type="molecule type" value="Genomic_DNA"/>
</dbReference>
<evidence type="ECO:0000313" key="2">
    <source>
        <dbReference type="EnsemblPlants" id="KEH19910"/>
    </source>
</evidence>
<reference evidence="1 3" key="2">
    <citation type="journal article" date="2014" name="BMC Genomics">
        <title>An improved genome release (version Mt4.0) for the model legume Medicago truncatula.</title>
        <authorList>
            <person name="Tang H."/>
            <person name="Krishnakumar V."/>
            <person name="Bidwell S."/>
            <person name="Rosen B."/>
            <person name="Chan A."/>
            <person name="Zhou S."/>
            <person name="Gentzbittel L."/>
            <person name="Childs K.L."/>
            <person name="Yandell M."/>
            <person name="Gundlach H."/>
            <person name="Mayer K.F."/>
            <person name="Schwartz D.C."/>
            <person name="Town C.D."/>
        </authorList>
    </citation>
    <scope>GENOME REANNOTATION</scope>
    <source>
        <strain evidence="1">A17</strain>
        <strain evidence="2 3">cv. Jemalong A17</strain>
    </source>
</reference>
<evidence type="ECO:0008006" key="4">
    <source>
        <dbReference type="Google" id="ProtNLM"/>
    </source>
</evidence>
<dbReference type="HOGENOM" id="CLU_1328125_0_0_1"/>
<dbReference type="EnsemblPlants" id="KEH19910">
    <property type="protein sequence ID" value="KEH19910"/>
    <property type="gene ID" value="MTR_8g470890"/>
</dbReference>
<organism evidence="1 3">
    <name type="scientific">Medicago truncatula</name>
    <name type="common">Barrel medic</name>
    <name type="synonym">Medicago tribuloides</name>
    <dbReference type="NCBI Taxonomy" id="3880"/>
    <lineage>
        <taxon>Eukaryota</taxon>
        <taxon>Viridiplantae</taxon>
        <taxon>Streptophyta</taxon>
        <taxon>Embryophyta</taxon>
        <taxon>Tracheophyta</taxon>
        <taxon>Spermatophyta</taxon>
        <taxon>Magnoliopsida</taxon>
        <taxon>eudicotyledons</taxon>
        <taxon>Gunneridae</taxon>
        <taxon>Pentapetalae</taxon>
        <taxon>rosids</taxon>
        <taxon>fabids</taxon>
        <taxon>Fabales</taxon>
        <taxon>Fabaceae</taxon>
        <taxon>Papilionoideae</taxon>
        <taxon>50 kb inversion clade</taxon>
        <taxon>NPAAA clade</taxon>
        <taxon>Hologalegina</taxon>
        <taxon>IRL clade</taxon>
        <taxon>Trifolieae</taxon>
        <taxon>Medicago</taxon>
    </lineage>
</organism>
<sequence>MADEVTKDVRHLDKEFYLERRYSYKESVYGGMETCMPWEEGGLDLSTRDFVSEASSIRNHMESVLSNSMWIVGSGEQINMWTNNWLGDSLLSLLDLPASLAPSLPEKVSSIITNGQYDLPQVLLFFPLVTDRIIKTIIPIFPLQDHLIWLHSSDGDLSSKHAHAFLHPSAGVLSSLALIWRVSIPPSHSFIFWRLMYNSPIFARFIF</sequence>
<dbReference type="Proteomes" id="UP000002051">
    <property type="component" value="Chromosome 8"/>
</dbReference>
<accession>A0A072U2C9</accession>
<evidence type="ECO:0000313" key="1">
    <source>
        <dbReference type="EMBL" id="KEH19910.1"/>
    </source>
</evidence>
<proteinExistence type="predicted"/>
<dbReference type="AlphaFoldDB" id="A0A072U2C9"/>
<reference evidence="2" key="3">
    <citation type="submission" date="2015-04" db="UniProtKB">
        <authorList>
            <consortium name="EnsemblPlants"/>
        </authorList>
    </citation>
    <scope>IDENTIFICATION</scope>
    <source>
        <strain evidence="2">cv. Jemalong A17</strain>
    </source>
</reference>
<gene>
    <name evidence="1" type="ordered locus">MTR_8g470890</name>
</gene>
<keyword evidence="3" id="KW-1185">Reference proteome</keyword>